<dbReference type="InterPro" id="IPR036661">
    <property type="entry name" value="Luciferase-like_sf"/>
</dbReference>
<keyword evidence="7" id="KW-1185">Reference proteome</keyword>
<protein>
    <submittedName>
        <fullName evidence="6">LLM class flavin-dependent oxidoreductase</fullName>
    </submittedName>
</protein>
<evidence type="ECO:0000256" key="4">
    <source>
        <dbReference type="ARBA" id="ARBA00023033"/>
    </source>
</evidence>
<dbReference type="InterPro" id="IPR050172">
    <property type="entry name" value="SsuD_RutA_monooxygenase"/>
</dbReference>
<evidence type="ECO:0000256" key="2">
    <source>
        <dbReference type="ARBA" id="ARBA00022643"/>
    </source>
</evidence>
<evidence type="ECO:0000256" key="3">
    <source>
        <dbReference type="ARBA" id="ARBA00023002"/>
    </source>
</evidence>
<dbReference type="Pfam" id="PF00296">
    <property type="entry name" value="Bac_luciferase"/>
    <property type="match status" value="1"/>
</dbReference>
<evidence type="ECO:0000259" key="5">
    <source>
        <dbReference type="Pfam" id="PF00296"/>
    </source>
</evidence>
<dbReference type="Gene3D" id="3.20.20.30">
    <property type="entry name" value="Luciferase-like domain"/>
    <property type="match status" value="1"/>
</dbReference>
<name>A0ABP8TRS0_9ACTN</name>
<dbReference type="Proteomes" id="UP001500212">
    <property type="component" value="Unassembled WGS sequence"/>
</dbReference>
<comment type="caution">
    <text evidence="6">The sequence shown here is derived from an EMBL/GenBank/DDBJ whole genome shotgun (WGS) entry which is preliminary data.</text>
</comment>
<gene>
    <name evidence="6" type="ORF">GCM10023195_64550</name>
</gene>
<evidence type="ECO:0000256" key="1">
    <source>
        <dbReference type="ARBA" id="ARBA00022630"/>
    </source>
</evidence>
<dbReference type="SUPFAM" id="SSF51679">
    <property type="entry name" value="Bacterial luciferase-like"/>
    <property type="match status" value="1"/>
</dbReference>
<dbReference type="PANTHER" id="PTHR42847:SF4">
    <property type="entry name" value="ALKANESULFONATE MONOOXYGENASE-RELATED"/>
    <property type="match status" value="1"/>
</dbReference>
<dbReference type="EMBL" id="BAABHJ010000027">
    <property type="protein sequence ID" value="GAA4614750.1"/>
    <property type="molecule type" value="Genomic_DNA"/>
</dbReference>
<sequence>MLPEHTGPDGVQVWKRVERLGAHHAWTYDHLSWRSLRGRPWFDAMTTLAAAASVTERIGLGTLVSSPNFRNPVTTAIQAMTIDHISGGRFVFGIGSGAAGSDVTALGGPMLSPEERADRFTEFVTLTDQVLRHGKAEFRGRYFTARETSVTPGCVQRPRMPFAIAGTGRRGMRLAAEFGEIWVTIGATEHPGVQPEADAFRTLRSQLGRLAAACEEVGRDPADLRKLVNLSRIVADPYSSVDRLGDLVGRCACLGFTDVVVAYPRSEGVFAGDAAMFEKAMSAHADG</sequence>
<keyword evidence="4" id="KW-0503">Monooxygenase</keyword>
<dbReference type="InterPro" id="IPR011251">
    <property type="entry name" value="Luciferase-like_dom"/>
</dbReference>
<evidence type="ECO:0000313" key="7">
    <source>
        <dbReference type="Proteomes" id="UP001500212"/>
    </source>
</evidence>
<evidence type="ECO:0000313" key="6">
    <source>
        <dbReference type="EMBL" id="GAA4614750.1"/>
    </source>
</evidence>
<feature type="domain" description="Luciferase-like" evidence="5">
    <location>
        <begin position="11"/>
        <end position="236"/>
    </location>
</feature>
<organism evidence="6 7">
    <name type="scientific">Actinoallomurus liliacearum</name>
    <dbReference type="NCBI Taxonomy" id="1080073"/>
    <lineage>
        <taxon>Bacteria</taxon>
        <taxon>Bacillati</taxon>
        <taxon>Actinomycetota</taxon>
        <taxon>Actinomycetes</taxon>
        <taxon>Streptosporangiales</taxon>
        <taxon>Thermomonosporaceae</taxon>
        <taxon>Actinoallomurus</taxon>
    </lineage>
</organism>
<keyword evidence="2" id="KW-0288">FMN</keyword>
<reference evidence="7" key="1">
    <citation type="journal article" date="2019" name="Int. J. Syst. Evol. Microbiol.">
        <title>The Global Catalogue of Microorganisms (GCM) 10K type strain sequencing project: providing services to taxonomists for standard genome sequencing and annotation.</title>
        <authorList>
            <consortium name="The Broad Institute Genomics Platform"/>
            <consortium name="The Broad Institute Genome Sequencing Center for Infectious Disease"/>
            <person name="Wu L."/>
            <person name="Ma J."/>
        </authorList>
    </citation>
    <scope>NUCLEOTIDE SEQUENCE [LARGE SCALE GENOMIC DNA]</scope>
    <source>
        <strain evidence="7">JCM 17938</strain>
    </source>
</reference>
<keyword evidence="3" id="KW-0560">Oxidoreductase</keyword>
<proteinExistence type="predicted"/>
<accession>A0ABP8TRS0</accession>
<keyword evidence="1" id="KW-0285">Flavoprotein</keyword>
<dbReference type="PANTHER" id="PTHR42847">
    <property type="entry name" value="ALKANESULFONATE MONOOXYGENASE"/>
    <property type="match status" value="1"/>
</dbReference>